<dbReference type="EMBL" id="JACHJU010000001">
    <property type="protein sequence ID" value="MBB4936518.1"/>
    <property type="molecule type" value="Genomic_DNA"/>
</dbReference>
<proteinExistence type="predicted"/>
<evidence type="ECO:0000313" key="3">
    <source>
        <dbReference type="Proteomes" id="UP000534286"/>
    </source>
</evidence>
<reference evidence="2 3" key="1">
    <citation type="submission" date="2020-08" db="EMBL/GenBank/DDBJ databases">
        <title>Sequencing the genomes of 1000 actinobacteria strains.</title>
        <authorList>
            <person name="Klenk H.-P."/>
        </authorList>
    </citation>
    <scope>NUCLEOTIDE SEQUENCE [LARGE SCALE GENOMIC DNA]</scope>
    <source>
        <strain evidence="2 3">DSM 43023</strain>
    </source>
</reference>
<comment type="caution">
    <text evidence="2">The sequence shown here is derived from an EMBL/GenBank/DDBJ whole genome shotgun (WGS) entry which is preliminary data.</text>
</comment>
<dbReference type="AlphaFoldDB" id="A0A7W7RRY8"/>
<accession>A0A7W7RRY8</accession>
<feature type="compositionally biased region" description="Basic and acidic residues" evidence="1">
    <location>
        <begin position="39"/>
        <end position="48"/>
    </location>
</feature>
<protein>
    <submittedName>
        <fullName evidence="2">Uncharacterized protein</fullName>
    </submittedName>
</protein>
<gene>
    <name evidence="2" type="ORF">FHR32_000823</name>
</gene>
<organism evidence="2 3">
    <name type="scientific">Streptosporangium album</name>
    <dbReference type="NCBI Taxonomy" id="47479"/>
    <lineage>
        <taxon>Bacteria</taxon>
        <taxon>Bacillati</taxon>
        <taxon>Actinomycetota</taxon>
        <taxon>Actinomycetes</taxon>
        <taxon>Streptosporangiales</taxon>
        <taxon>Streptosporangiaceae</taxon>
        <taxon>Streptosporangium</taxon>
    </lineage>
</organism>
<evidence type="ECO:0000313" key="2">
    <source>
        <dbReference type="EMBL" id="MBB4936518.1"/>
    </source>
</evidence>
<sequence length="255" mass="27418">MGHHAPATRLRRSPGRGGPLQFPPPLSVRSTPSTPGDPSRLHLQDLHRFHGLRPSHPGSASPRPTRHRVRDLTTRQASLHAADRTVARPQGTLDAGLRPRPFPDGAASLLPGSLTTTRTGLTPASDDELTRSIVNHTFRSTTYPYWTHVRKILLLVVAMSWSNAKGPGGWSPLTRGHGPGTHRPDALHNLPRPATQRRTANGCSAVPQPRPWGAVCGAIAVALMAKDGGLVNAPRPRVAPARPFRDPSATVAHVR</sequence>
<feature type="region of interest" description="Disordered" evidence="1">
    <location>
        <begin position="1"/>
        <end position="100"/>
    </location>
</feature>
<dbReference type="Proteomes" id="UP000534286">
    <property type="component" value="Unassembled WGS sequence"/>
</dbReference>
<keyword evidence="3" id="KW-1185">Reference proteome</keyword>
<name>A0A7W7RRY8_9ACTN</name>
<evidence type="ECO:0000256" key="1">
    <source>
        <dbReference type="SAM" id="MobiDB-lite"/>
    </source>
</evidence>